<dbReference type="NCBIfam" id="TIGR01643">
    <property type="entry name" value="YD_repeat_2x"/>
    <property type="match status" value="1"/>
</dbReference>
<proteinExistence type="predicted"/>
<dbReference type="Proteomes" id="UP001216510">
    <property type="component" value="Chromosome"/>
</dbReference>
<name>A0ABY8B923_9BURK</name>
<keyword evidence="4" id="KW-1185">Reference proteome</keyword>
<dbReference type="PANTHER" id="PTHR32305">
    <property type="match status" value="1"/>
</dbReference>
<evidence type="ECO:0000259" key="2">
    <source>
        <dbReference type="Pfam" id="PF25023"/>
    </source>
</evidence>
<evidence type="ECO:0000313" key="3">
    <source>
        <dbReference type="EMBL" id="WEF32430.1"/>
    </source>
</evidence>
<dbReference type="EMBL" id="CP119083">
    <property type="protein sequence ID" value="WEF32430.1"/>
    <property type="molecule type" value="Genomic_DNA"/>
</dbReference>
<dbReference type="Gene3D" id="2.180.10.10">
    <property type="entry name" value="RHS repeat-associated core"/>
    <property type="match status" value="1"/>
</dbReference>
<organism evidence="3 4">
    <name type="scientific">Pseudoduganella chitinolytica</name>
    <dbReference type="NCBI Taxonomy" id="34070"/>
    <lineage>
        <taxon>Bacteria</taxon>
        <taxon>Pseudomonadati</taxon>
        <taxon>Pseudomonadota</taxon>
        <taxon>Betaproteobacteria</taxon>
        <taxon>Burkholderiales</taxon>
        <taxon>Oxalobacteraceae</taxon>
        <taxon>Telluria group</taxon>
        <taxon>Pseudoduganella</taxon>
    </lineage>
</organism>
<dbReference type="InterPro" id="IPR006530">
    <property type="entry name" value="YD"/>
</dbReference>
<accession>A0ABY8B923</accession>
<protein>
    <recommendedName>
        <fullName evidence="2">Teneurin-like YD-shell domain-containing protein</fullName>
    </recommendedName>
</protein>
<dbReference type="Pfam" id="PF25023">
    <property type="entry name" value="TEN_YD-shell"/>
    <property type="match status" value="1"/>
</dbReference>
<dbReference type="RefSeq" id="WP_277415176.1">
    <property type="nucleotide sequence ID" value="NZ_CP119083.1"/>
</dbReference>
<dbReference type="InterPro" id="IPR050708">
    <property type="entry name" value="T6SS_VgrG/RHS"/>
</dbReference>
<keyword evidence="1" id="KW-0677">Repeat</keyword>
<sequence>MIIYQGLRAVGRDHRAAEFAYDSAQRLVRLTNENGEAYRFTYDHNDNLIEEIGLDGTVKRIEHDARGLPVKVIDAADTVEALTLHLERDALGRLAMKHARGRSTLYRYDQLGQLLQAEIFSDDGQRRTVHDKLLFSYSKRGELRSETGHLGTLRHRYDELGNRCATTLPDGRTINRLHYGSGHL</sequence>
<reference evidence="3 4" key="1">
    <citation type="submission" date="2023-02" db="EMBL/GenBank/DDBJ databases">
        <title>Gemone sequence of Telluria chitinolytica ACM 3522T.</title>
        <authorList>
            <person name="Frediansyah A."/>
            <person name="Miess H."/>
            <person name="Gross H."/>
        </authorList>
    </citation>
    <scope>NUCLEOTIDE SEQUENCE [LARGE SCALE GENOMIC DNA]</scope>
    <source>
        <strain evidence="3 4">ACM 3522</strain>
    </source>
</reference>
<dbReference type="PANTHER" id="PTHR32305:SF15">
    <property type="entry name" value="PROTEIN RHSA-RELATED"/>
    <property type="match status" value="1"/>
</dbReference>
<gene>
    <name evidence="3" type="ORF">PX653_23950</name>
</gene>
<evidence type="ECO:0000256" key="1">
    <source>
        <dbReference type="ARBA" id="ARBA00022737"/>
    </source>
</evidence>
<feature type="domain" description="Teneurin-like YD-shell" evidence="2">
    <location>
        <begin position="11"/>
        <end position="166"/>
    </location>
</feature>
<evidence type="ECO:0000313" key="4">
    <source>
        <dbReference type="Proteomes" id="UP001216510"/>
    </source>
</evidence>
<dbReference type="InterPro" id="IPR056823">
    <property type="entry name" value="TEN-like_YD-shell"/>
</dbReference>